<gene>
    <name evidence="5" type="primary">LOC108039308</name>
    <name evidence="3" type="synonym">108039308</name>
</gene>
<evidence type="ECO:0000313" key="3">
    <source>
        <dbReference type="EnsemblMetazoa" id="XP_016971745.1"/>
    </source>
</evidence>
<dbReference type="EnsemblMetazoa" id="XM_017116256.2">
    <property type="protein sequence ID" value="XP_016971745.1"/>
    <property type="gene ID" value="LOC108039308"/>
</dbReference>
<feature type="transmembrane region" description="Helical" evidence="2">
    <location>
        <begin position="6"/>
        <end position="31"/>
    </location>
</feature>
<accession>A0A6P4E1A2</accession>
<keyword evidence="2" id="KW-0812">Transmembrane</keyword>
<organism evidence="5">
    <name type="scientific">Drosophila rhopaloa</name>
    <name type="common">Fruit fly</name>
    <dbReference type="NCBI Taxonomy" id="1041015"/>
    <lineage>
        <taxon>Eukaryota</taxon>
        <taxon>Metazoa</taxon>
        <taxon>Ecdysozoa</taxon>
        <taxon>Arthropoda</taxon>
        <taxon>Hexapoda</taxon>
        <taxon>Insecta</taxon>
        <taxon>Pterygota</taxon>
        <taxon>Neoptera</taxon>
        <taxon>Endopterygota</taxon>
        <taxon>Diptera</taxon>
        <taxon>Brachycera</taxon>
        <taxon>Muscomorpha</taxon>
        <taxon>Ephydroidea</taxon>
        <taxon>Drosophilidae</taxon>
        <taxon>Drosophila</taxon>
        <taxon>Sophophora</taxon>
    </lineage>
</organism>
<sequence length="81" mass="9480">MSLQTGLVFIFTILASVSIVAAIILLGWFLIWKAFLSKFRLVRELLGQEEPEEQQPLAWDHQNQQHHLQQQQGRARKARRD</sequence>
<dbReference type="Proteomes" id="UP001652680">
    <property type="component" value="Unassembled WGS sequence"/>
</dbReference>
<name>A0A6P4E1A2_DRORH</name>
<evidence type="ECO:0000256" key="1">
    <source>
        <dbReference type="SAM" id="MobiDB-lite"/>
    </source>
</evidence>
<dbReference type="Pfam" id="PF15938">
    <property type="entry name" value="DUF4750"/>
    <property type="match status" value="1"/>
</dbReference>
<dbReference type="PANTHER" id="PTHR36877:SF1">
    <property type="entry name" value="SMALL INTEGRAL MEMBRANE PROTEIN 13"/>
    <property type="match status" value="1"/>
</dbReference>
<evidence type="ECO:0000256" key="2">
    <source>
        <dbReference type="SAM" id="Phobius"/>
    </source>
</evidence>
<reference evidence="3" key="3">
    <citation type="submission" date="2025-05" db="UniProtKB">
        <authorList>
            <consortium name="EnsemblMetazoa"/>
        </authorList>
    </citation>
    <scope>IDENTIFICATION</scope>
</reference>
<dbReference type="InterPro" id="IPR031851">
    <property type="entry name" value="DUF4750"/>
</dbReference>
<dbReference type="GeneID" id="108039308"/>
<protein>
    <submittedName>
        <fullName evidence="5">Small integral membrane protein 13</fullName>
    </submittedName>
</protein>
<reference evidence="4" key="1">
    <citation type="journal article" date="2021" name="Elife">
        <title>Highly contiguous assemblies of 101 drosophilid genomes.</title>
        <authorList>
            <person name="Kim B.Y."/>
            <person name="Wang J.R."/>
            <person name="Miller D.E."/>
            <person name="Barmina O."/>
            <person name="Delaney E."/>
            <person name="Thompson A."/>
            <person name="Comeault A.A."/>
            <person name="Peede D."/>
            <person name="D'Agostino E.R."/>
            <person name="Pelaez J."/>
            <person name="Aguilar J.M."/>
            <person name="Haji D."/>
            <person name="Matsunaga T."/>
            <person name="Armstrong E.E."/>
            <person name="Zych M."/>
            <person name="Ogawa Y."/>
            <person name="Stamenkovic-Radak M."/>
            <person name="Jelic M."/>
            <person name="Veselinovic M.S."/>
            <person name="Tanaskovic M."/>
            <person name="Eric P."/>
            <person name="Gao J.J."/>
            <person name="Katoh T.K."/>
            <person name="Toda M.J."/>
            <person name="Watabe H."/>
            <person name="Watada M."/>
            <person name="Davis J.S."/>
            <person name="Moyle L.C."/>
            <person name="Manoli G."/>
            <person name="Bertolini E."/>
            <person name="Kostal V."/>
            <person name="Hawley R.S."/>
            <person name="Takahashi A."/>
            <person name="Jones C.D."/>
            <person name="Price D.K."/>
            <person name="Whiteman N."/>
            <person name="Kopp A."/>
            <person name="Matute D.R."/>
            <person name="Petrov D.A."/>
        </authorList>
    </citation>
    <scope>NUCLEOTIDE SEQUENCE [LARGE SCALE GENOMIC DNA]</scope>
</reference>
<evidence type="ECO:0000313" key="4">
    <source>
        <dbReference type="Proteomes" id="UP001652680"/>
    </source>
</evidence>
<keyword evidence="4" id="KW-1185">Reference proteome</keyword>
<proteinExistence type="predicted"/>
<keyword evidence="2" id="KW-0472">Membrane</keyword>
<dbReference type="PANTHER" id="PTHR36877">
    <property type="entry name" value="SMALL INTEGRAL MEMBRANE PROTEIN 13"/>
    <property type="match status" value="1"/>
</dbReference>
<evidence type="ECO:0000313" key="5">
    <source>
        <dbReference type="RefSeq" id="XP_016971745.1"/>
    </source>
</evidence>
<keyword evidence="2" id="KW-1133">Transmembrane helix</keyword>
<dbReference type="RefSeq" id="XP_016971745.1">
    <property type="nucleotide sequence ID" value="XM_017116256.1"/>
</dbReference>
<feature type="region of interest" description="Disordered" evidence="1">
    <location>
        <begin position="54"/>
        <end position="81"/>
    </location>
</feature>
<dbReference type="AlphaFoldDB" id="A0A6P4E1A2"/>
<reference evidence="5" key="2">
    <citation type="submission" date="2025-04" db="UniProtKB">
        <authorList>
            <consortium name="RefSeq"/>
        </authorList>
    </citation>
    <scope>IDENTIFICATION</scope>
</reference>
<feature type="compositionally biased region" description="Low complexity" evidence="1">
    <location>
        <begin position="54"/>
        <end position="73"/>
    </location>
</feature>